<accession>A0A5C7F2B9</accession>
<dbReference type="Proteomes" id="UP000321816">
    <property type="component" value="Chromosome"/>
</dbReference>
<keyword evidence="1" id="KW-0472">Membrane</keyword>
<keyword evidence="1" id="KW-1133">Transmembrane helix</keyword>
<feature type="transmembrane region" description="Helical" evidence="1">
    <location>
        <begin position="83"/>
        <end position="106"/>
    </location>
</feature>
<name>A0A5C7F2B9_9BACI</name>
<dbReference type="EMBL" id="CP144914">
    <property type="protein sequence ID" value="WWD80527.1"/>
    <property type="molecule type" value="Genomic_DNA"/>
</dbReference>
<feature type="transmembrane region" description="Helical" evidence="1">
    <location>
        <begin position="245"/>
        <end position="266"/>
    </location>
</feature>
<organism evidence="2 3">
    <name type="scientific">Alkalicoccus halolimnae</name>
    <dbReference type="NCBI Taxonomy" id="1667239"/>
    <lineage>
        <taxon>Bacteria</taxon>
        <taxon>Bacillati</taxon>
        <taxon>Bacillota</taxon>
        <taxon>Bacilli</taxon>
        <taxon>Bacillales</taxon>
        <taxon>Bacillaceae</taxon>
        <taxon>Alkalicoccus</taxon>
    </lineage>
</organism>
<sequence>MSRDTESTFSELVKETLSLLNTRFSSLLKVACWIAAPLLVLHLVLGAVFGLPFIQGQGTEQTWTQVFLNEQEGNAFSSVQTPFIGLDLLLLLSYPLLWGAGLYYLIWRENEPVSEKQALRHALASYFRMISSWIAYIFYMTIIGIGIVVAILLFSLSGILIIEIIGIAAAVILTLYISARICLFFGFSVIDGNFAGISRSWKFTRGFGWWITAYLVVFFVTMSLVDRTAAAVLQTTLGSSVLQMIIQYLVYVLTSLVALTAYAVLFKEMKRRNFSKLGVDL</sequence>
<dbReference type="RefSeq" id="WP_147804899.1">
    <property type="nucleotide sequence ID" value="NZ_CP144914.1"/>
</dbReference>
<proteinExistence type="predicted"/>
<dbReference type="AlphaFoldDB" id="A0A5C7F2B9"/>
<dbReference type="OrthoDB" id="2375893at2"/>
<feature type="transmembrane region" description="Helical" evidence="1">
    <location>
        <begin position="126"/>
        <end position="154"/>
    </location>
</feature>
<evidence type="ECO:0008006" key="4">
    <source>
        <dbReference type="Google" id="ProtNLM"/>
    </source>
</evidence>
<dbReference type="KEGG" id="ahal:FTX54_002890"/>
<evidence type="ECO:0000313" key="2">
    <source>
        <dbReference type="EMBL" id="WWD80527.1"/>
    </source>
</evidence>
<feature type="transmembrane region" description="Helical" evidence="1">
    <location>
        <begin position="160"/>
        <end position="187"/>
    </location>
</feature>
<evidence type="ECO:0000256" key="1">
    <source>
        <dbReference type="SAM" id="Phobius"/>
    </source>
</evidence>
<feature type="transmembrane region" description="Helical" evidence="1">
    <location>
        <begin position="30"/>
        <end position="54"/>
    </location>
</feature>
<reference evidence="2 3" key="1">
    <citation type="submission" date="2024-01" db="EMBL/GenBank/DDBJ databases">
        <title>Complete Genome Sequence of Alkalicoccus halolimnae BZ-SZ-XJ29T, a Moderately Halophilic Bacterium Isolated from a Salt Lake.</title>
        <authorList>
            <person name="Zhao B."/>
        </authorList>
    </citation>
    <scope>NUCLEOTIDE SEQUENCE [LARGE SCALE GENOMIC DNA]</scope>
    <source>
        <strain evidence="2 3">BZ-SZ-XJ29</strain>
    </source>
</reference>
<protein>
    <recommendedName>
        <fullName evidence="4">DUF975 family protein</fullName>
    </recommendedName>
</protein>
<evidence type="ECO:0000313" key="3">
    <source>
        <dbReference type="Proteomes" id="UP000321816"/>
    </source>
</evidence>
<gene>
    <name evidence="2" type="ORF">FTX54_002890</name>
</gene>
<keyword evidence="3" id="KW-1185">Reference proteome</keyword>
<feature type="transmembrane region" description="Helical" evidence="1">
    <location>
        <begin position="207"/>
        <end position="225"/>
    </location>
</feature>
<keyword evidence="1" id="KW-0812">Transmembrane</keyword>